<evidence type="ECO:0000313" key="1">
    <source>
        <dbReference type="EMBL" id="MBZ5708743.1"/>
    </source>
</evidence>
<comment type="caution">
    <text evidence="1">The sequence shown here is derived from an EMBL/GenBank/DDBJ whole genome shotgun (WGS) entry which is preliminary data.</text>
</comment>
<dbReference type="Proteomes" id="UP001139031">
    <property type="component" value="Unassembled WGS sequence"/>
</dbReference>
<dbReference type="Pfam" id="PF07586">
    <property type="entry name" value="HXXSHH"/>
    <property type="match status" value="1"/>
</dbReference>
<gene>
    <name evidence="1" type="ORF">K7C98_05710</name>
</gene>
<sequence>MITRRNFLTTSGLLAGAGMLGGLTFGSRRGQAADGYPRRVVIFLEGNGIRPACMFDPQTRETLEGHAGKAIESNRDYGHDDPVLIPAPPLSEARALGSLAAGDGTISLVERSALVLGLSATYLGGGHSTDFGALSASNSSGGPASASIETVLSQIAEVRGNTPFDAVRVGVGAATSPLNYSSCAFAKGKPAPILLTPRASFASLFGSVASGQAGEEFQSRKQLLEFAIDDVGRELKDLSGSSRGRVKLETYEASLLAMLARNDQILGMKDALLAVKPTGPGELDPDPYASTDPLDQLRLQVDVVQAALLSGLTNVAVVSIGSGSYYWSMEFPSLADFYPGGQVIAGHDLRHGESAENYETLHELTSRGVAEMARVARALEAKPEAGGTMLDNTLLLYMSDNGEMHHSNAEEWPMLLIGGNNMGFKTDGRSVTYPKAGHENNRQTSNVFNSMLHGAGLPTDDFGHGNPATRIAEGPLAELWG</sequence>
<dbReference type="EMBL" id="JAIRAU010000001">
    <property type="protein sequence ID" value="MBZ5708743.1"/>
    <property type="molecule type" value="Genomic_DNA"/>
</dbReference>
<keyword evidence="2" id="KW-1185">Reference proteome</keyword>
<dbReference type="InterPro" id="IPR006311">
    <property type="entry name" value="TAT_signal"/>
</dbReference>
<evidence type="ECO:0000313" key="2">
    <source>
        <dbReference type="Proteomes" id="UP001139031"/>
    </source>
</evidence>
<reference evidence="1" key="1">
    <citation type="submission" date="2021-08" db="EMBL/GenBank/DDBJ databases">
        <authorList>
            <person name="Stevens D.C."/>
        </authorList>
    </citation>
    <scope>NUCLEOTIDE SEQUENCE</scope>
    <source>
        <strain evidence="1">DSM 53165</strain>
    </source>
</reference>
<proteinExistence type="predicted"/>
<dbReference type="InterPro" id="IPR011447">
    <property type="entry name" value="DUF1552"/>
</dbReference>
<organism evidence="1 2">
    <name type="scientific">Nannocystis pusilla</name>
    <dbReference type="NCBI Taxonomy" id="889268"/>
    <lineage>
        <taxon>Bacteria</taxon>
        <taxon>Pseudomonadati</taxon>
        <taxon>Myxococcota</taxon>
        <taxon>Polyangia</taxon>
        <taxon>Nannocystales</taxon>
        <taxon>Nannocystaceae</taxon>
        <taxon>Nannocystis</taxon>
    </lineage>
</organism>
<dbReference type="RefSeq" id="WP_224190510.1">
    <property type="nucleotide sequence ID" value="NZ_JAIRAU010000001.1"/>
</dbReference>
<name>A0ABS7TKI5_9BACT</name>
<protein>
    <submittedName>
        <fullName evidence="1">DUF1552 domain-containing protein</fullName>
    </submittedName>
</protein>
<accession>A0ABS7TKI5</accession>
<dbReference type="PROSITE" id="PS51318">
    <property type="entry name" value="TAT"/>
    <property type="match status" value="1"/>
</dbReference>